<dbReference type="STRING" id="1642818.AWE51_11315"/>
<evidence type="ECO:0000313" key="2">
    <source>
        <dbReference type="EMBL" id="KZS39139.1"/>
    </source>
</evidence>
<evidence type="ECO:0000313" key="3">
    <source>
        <dbReference type="Proteomes" id="UP000076715"/>
    </source>
</evidence>
<feature type="transmembrane region" description="Helical" evidence="1">
    <location>
        <begin position="79"/>
        <end position="101"/>
    </location>
</feature>
<evidence type="ECO:0000256" key="1">
    <source>
        <dbReference type="SAM" id="Phobius"/>
    </source>
</evidence>
<keyword evidence="1" id="KW-1133">Transmembrane helix</keyword>
<dbReference type="OrthoDB" id="982062at2"/>
<feature type="transmembrane region" description="Helical" evidence="1">
    <location>
        <begin position="40"/>
        <end position="58"/>
    </location>
</feature>
<dbReference type="EMBL" id="LQRT01000035">
    <property type="protein sequence ID" value="KZS39139.1"/>
    <property type="molecule type" value="Genomic_DNA"/>
</dbReference>
<protein>
    <submittedName>
        <fullName evidence="2">Uncharacterized protein</fullName>
    </submittedName>
</protein>
<accession>A0A162YHR0</accession>
<comment type="caution">
    <text evidence="2">The sequence shown here is derived from an EMBL/GenBank/DDBJ whole genome shotgun (WGS) entry which is preliminary data.</text>
</comment>
<dbReference type="Proteomes" id="UP000076715">
    <property type="component" value="Unassembled WGS sequence"/>
</dbReference>
<feature type="transmembrane region" description="Helical" evidence="1">
    <location>
        <begin position="107"/>
        <end position="125"/>
    </location>
</feature>
<keyword evidence="1" id="KW-0812">Transmembrane</keyword>
<name>A0A162YHR0_9FLAO</name>
<reference evidence="2 3" key="1">
    <citation type="submission" date="2016-01" db="EMBL/GenBank/DDBJ databases">
        <title>The draft genome sequence of Aquimarina sp. RZW4-3-2.</title>
        <authorList>
            <person name="Wang Y."/>
        </authorList>
    </citation>
    <scope>NUCLEOTIDE SEQUENCE [LARGE SCALE GENOMIC DNA]</scope>
    <source>
        <strain evidence="2 3">RZW4-3-2</strain>
    </source>
</reference>
<dbReference type="RefSeq" id="WP_066316932.1">
    <property type="nucleotide sequence ID" value="NZ_LQRT01000035.1"/>
</dbReference>
<keyword evidence="3" id="KW-1185">Reference proteome</keyword>
<organism evidence="2 3">
    <name type="scientific">Aquimarina aggregata</name>
    <dbReference type="NCBI Taxonomy" id="1642818"/>
    <lineage>
        <taxon>Bacteria</taxon>
        <taxon>Pseudomonadati</taxon>
        <taxon>Bacteroidota</taxon>
        <taxon>Flavobacteriia</taxon>
        <taxon>Flavobacteriales</taxon>
        <taxon>Flavobacteriaceae</taxon>
        <taxon>Aquimarina</taxon>
    </lineage>
</organism>
<gene>
    <name evidence="2" type="ORF">AWE51_11315</name>
</gene>
<proteinExistence type="predicted"/>
<sequence>MEKTFKIFHYISFLQYPFLIIALYYCYKPIIFDNQNFVESYNLGLLFIGIGLSFTSLADIKKRTKLGDKIFGNPKNAKLWIIYLGILVLSIFSLAIITMFFTKKPELNQISIGLFVLGIGTIGLLRMNLEIIKTYQPDWAKLKKHKVLDKS</sequence>
<feature type="transmembrane region" description="Helical" evidence="1">
    <location>
        <begin position="7"/>
        <end position="25"/>
    </location>
</feature>
<dbReference type="AlphaFoldDB" id="A0A162YHR0"/>
<keyword evidence="1" id="KW-0472">Membrane</keyword>